<dbReference type="EMBL" id="AMZH03004920">
    <property type="protein sequence ID" value="RRT67762.1"/>
    <property type="molecule type" value="Genomic_DNA"/>
</dbReference>
<dbReference type="AlphaFoldDB" id="A0A426ZUX8"/>
<comment type="caution">
    <text evidence="3">The sequence shown here is derived from an EMBL/GenBank/DDBJ whole genome shotgun (WGS) entry which is preliminary data.</text>
</comment>
<dbReference type="PANTHER" id="PTHR33701">
    <property type="entry name" value="TRANSMEMBRANE PROTEIN"/>
    <property type="match status" value="1"/>
</dbReference>
<evidence type="ECO:0000313" key="3">
    <source>
        <dbReference type="EMBL" id="RRT67762.1"/>
    </source>
</evidence>
<feature type="region of interest" description="Disordered" evidence="2">
    <location>
        <begin position="128"/>
        <end position="150"/>
    </location>
</feature>
<evidence type="ECO:0000256" key="2">
    <source>
        <dbReference type="SAM" id="MobiDB-lite"/>
    </source>
</evidence>
<name>A0A426ZUX8_ENSVE</name>
<feature type="coiled-coil region" evidence="1">
    <location>
        <begin position="28"/>
        <end position="79"/>
    </location>
</feature>
<evidence type="ECO:0000256" key="1">
    <source>
        <dbReference type="SAM" id="Coils"/>
    </source>
</evidence>
<organism evidence="3 4">
    <name type="scientific">Ensete ventricosum</name>
    <name type="common">Abyssinian banana</name>
    <name type="synonym">Musa ensete</name>
    <dbReference type="NCBI Taxonomy" id="4639"/>
    <lineage>
        <taxon>Eukaryota</taxon>
        <taxon>Viridiplantae</taxon>
        <taxon>Streptophyta</taxon>
        <taxon>Embryophyta</taxon>
        <taxon>Tracheophyta</taxon>
        <taxon>Spermatophyta</taxon>
        <taxon>Magnoliopsida</taxon>
        <taxon>Liliopsida</taxon>
        <taxon>Zingiberales</taxon>
        <taxon>Musaceae</taxon>
        <taxon>Ensete</taxon>
    </lineage>
</organism>
<evidence type="ECO:0000313" key="4">
    <source>
        <dbReference type="Proteomes" id="UP000287651"/>
    </source>
</evidence>
<gene>
    <name evidence="3" type="ORF">B296_00038951</name>
</gene>
<keyword evidence="1" id="KW-0175">Coiled coil</keyword>
<dbReference type="PANTHER" id="PTHR33701:SF2">
    <property type="entry name" value="TRANSMEMBRANE PROTEIN"/>
    <property type="match status" value="1"/>
</dbReference>
<sequence>MMEISHREKDGVGSRIVDSLRGRLLAERLATKAAKEEAEKLAKRLEELGRELAEEIRCRRRAEKRLKHALKKLESLKLAEERSYSSSQCSAMVNSGQCGPPEEVKGKAGDVAGMLVSQVHGRCSLAGTVQEDHVDEDEPEFRSQELSTDASSQPFCLYLESRTSCGDSKKEASTDEGSKEERVVALIPGCRQQPEAEAPKLQNKEDVHHHVLAALRNVKELLLFSVGNES</sequence>
<dbReference type="Proteomes" id="UP000287651">
    <property type="component" value="Unassembled WGS sequence"/>
</dbReference>
<reference evidence="3 4" key="1">
    <citation type="journal article" date="2014" name="Agronomy (Basel)">
        <title>A Draft Genome Sequence for Ensete ventricosum, the Drought-Tolerant Tree Against Hunger.</title>
        <authorList>
            <person name="Harrison J."/>
            <person name="Moore K.A."/>
            <person name="Paszkiewicz K."/>
            <person name="Jones T."/>
            <person name="Grant M."/>
            <person name="Ambacheew D."/>
            <person name="Muzemil S."/>
            <person name="Studholme D.J."/>
        </authorList>
    </citation>
    <scope>NUCLEOTIDE SEQUENCE [LARGE SCALE GENOMIC DNA]</scope>
</reference>
<proteinExistence type="predicted"/>
<accession>A0A426ZUX8</accession>
<protein>
    <submittedName>
        <fullName evidence="3">Uncharacterized protein</fullName>
    </submittedName>
</protein>